<feature type="domain" description="Bacterial Ig-like" evidence="3">
    <location>
        <begin position="2182"/>
        <end position="2280"/>
    </location>
</feature>
<feature type="domain" description="Bacterial Ig-like" evidence="3">
    <location>
        <begin position="1977"/>
        <end position="2065"/>
    </location>
</feature>
<dbReference type="Proteomes" id="UP001139171">
    <property type="component" value="Unassembled WGS sequence"/>
</dbReference>
<dbReference type="Pfam" id="PF19077">
    <property type="entry name" value="Big_13"/>
    <property type="match status" value="26"/>
</dbReference>
<feature type="domain" description="Bacterial Ig-like" evidence="3">
    <location>
        <begin position="409"/>
        <end position="494"/>
    </location>
</feature>
<evidence type="ECO:0000313" key="4">
    <source>
        <dbReference type="EMBL" id="MCD1124875.1"/>
    </source>
</evidence>
<dbReference type="InterPro" id="IPR013517">
    <property type="entry name" value="FG-GAP"/>
</dbReference>
<dbReference type="SUPFAM" id="SSF51120">
    <property type="entry name" value="beta-Roll"/>
    <property type="match status" value="2"/>
</dbReference>
<dbReference type="Pfam" id="PF13517">
    <property type="entry name" value="FG-GAP_3"/>
    <property type="match status" value="1"/>
</dbReference>
<dbReference type="Gene3D" id="2.60.40.10">
    <property type="entry name" value="Immunoglobulins"/>
    <property type="match status" value="13"/>
</dbReference>
<feature type="compositionally biased region" description="Polar residues" evidence="2">
    <location>
        <begin position="174"/>
        <end position="192"/>
    </location>
</feature>
<evidence type="ECO:0000313" key="5">
    <source>
        <dbReference type="Proteomes" id="UP001139171"/>
    </source>
</evidence>
<feature type="domain" description="Bacterial Ig-like" evidence="3">
    <location>
        <begin position="1248"/>
        <end position="1332"/>
    </location>
</feature>
<feature type="region of interest" description="Disordered" evidence="2">
    <location>
        <begin position="495"/>
        <end position="538"/>
    </location>
</feature>
<feature type="domain" description="Bacterial Ig-like" evidence="3">
    <location>
        <begin position="1449"/>
        <end position="1539"/>
    </location>
</feature>
<organism evidence="4 5">
    <name type="scientific">Limnobaculum eriocheiris</name>
    <dbReference type="NCBI Taxonomy" id="2897391"/>
    <lineage>
        <taxon>Bacteria</taxon>
        <taxon>Pseudomonadati</taxon>
        <taxon>Pseudomonadota</taxon>
        <taxon>Gammaproteobacteria</taxon>
        <taxon>Enterobacterales</taxon>
        <taxon>Budviciaceae</taxon>
        <taxon>Limnobaculum</taxon>
    </lineage>
</organism>
<gene>
    <name evidence="4" type="ORF">LPW36_02325</name>
</gene>
<feature type="domain" description="Bacterial Ig-like" evidence="3">
    <location>
        <begin position="2410"/>
        <end position="2489"/>
    </location>
</feature>
<feature type="region of interest" description="Disordered" evidence="2">
    <location>
        <begin position="170"/>
        <end position="192"/>
    </location>
</feature>
<feature type="region of interest" description="Disordered" evidence="2">
    <location>
        <begin position="916"/>
        <end position="954"/>
    </location>
</feature>
<dbReference type="SUPFAM" id="SSF69318">
    <property type="entry name" value="Integrin alpha N-terminal domain"/>
    <property type="match status" value="2"/>
</dbReference>
<accession>A0A9X1MVD7</accession>
<feature type="compositionally biased region" description="Polar residues" evidence="2">
    <location>
        <begin position="1035"/>
        <end position="1049"/>
    </location>
</feature>
<feature type="domain" description="Bacterial Ig-like" evidence="3">
    <location>
        <begin position="508"/>
        <end position="598"/>
    </location>
</feature>
<feature type="domain" description="Bacterial Ig-like" evidence="3">
    <location>
        <begin position="2607"/>
        <end position="2697"/>
    </location>
</feature>
<evidence type="ECO:0000259" key="3">
    <source>
        <dbReference type="Pfam" id="PF19077"/>
    </source>
</evidence>
<feature type="domain" description="Bacterial Ig-like" evidence="3">
    <location>
        <begin position="1661"/>
        <end position="1753"/>
    </location>
</feature>
<sequence>MNANASLLVNSGSGPSQIVSLNAGKPIKIKIQAGTKYLLKNQSDNFAPENVTLQRNGDDLYVILEGDTSPAIVIEDYYLSGDNTPLLGMAEDGQIYAYVVTDGSGLGDGYLFNDGSFAPVALGGMPMGDGAYLFENTETNDSGLLALWPWFLGAAVIGGIVGNAIYEHNKDNDSSPSPQPASVPTLSGATDVTGNITGPITYGSVTDETKPTIYGTGEAGNIITIYDNGIAIGSAVVGSDGNWSFSPETALSDGSHEITITQTNPDGQTSEQSNDFTFIVDSVAPNKPLFEVSDDVGAITGTIANGATTDDARPEITGKGEAGSTITIFIDGKEAGKTAVGEDGTWSWTPTADLADGHYQITVTETDIAGNTSATSPTFDFNVDVSAPDKPPRLEAYDDVGIRVGLIENGSKTDDARPEFKGWGEVGNIVIIYDNSDGSGEKELGRTTVNADGTWSWTPDFDLAQGNHSITYTQTDKAGGVSALSDSRDFVVDTTPPAKPGIGDIIDKTGDNTGSITDGGITDETKPEINGKGEPGSTITITDNGEVIGTVIVDEKGNWTFTPDEELGEGDHSLVITETDEAGNTSEPSDPIDFVVDTTPPAKPGIGDIIDKTGDKTGSITDGGSTDETKPEINGKGDPGSTITITDNGEVIGTVIVDEKGNWTFTPDEELGEGDHSLVITETDEAGNTSEPSDPIDFVVDTTPPAKPGIGDIIDKTGDKTGSITDGGITDETKPEINGKGEPGSTITITDNGEVIGTVIVDEKGNWTFTPDEELGEGDHSLVITETDEAGNTSEPSDPIDFVVDTTPPAKPGIGDIIDKTGDKTGSITDGGITDETKPEINGKGEPGSTITITDNGEVIGTVIVDEKGNWTFTPDEELGEGDHSLVITETDEAGNTSEPSDPIDFVVDTTPPAKPGIGDIIDKTGDKTGSITDGGITDETKPEINGKGEPGSTITITDNGEVIGTVIVDEKGNWTFTPDEELGEGDHSLVITETDEAGNTSEPSESIDFVVDTTPPAKPGIDSVIDNQGDITGSISNGSETDDTTPTFSGEGEPGNIITVIDGGKVIGTAIIDENGAWTFTPETPLEEGKHNITVTETDKAGNTSEPSDGFEFVVDTTAPDSANLSITGVLDNYGEITGNITNGGATDDSRPTIQGTGTAGDTIILYVNDGTGNHEIGRGIVDANGKWNIQPATPLLPGSNQFTVVEVDTAGNKTDPSNQYTVTLDVSRPSEPVIVNVLDNAGDIIGPLQKGDVTDDNKPAITGTAEAGYTIRIYDGVTLLGSTIADNKGVWTFTPNTALADGKHGITATATSPVGQTSDKTGIFDFEIDTKAPNAVENLVVTDNVGDYQGVLKNGDTSDDNTPTFSGKAEVGSTVTIYADGKVLGTAKVDNEGKWTFTPDSALADGDYKFTTTVTDKAGNVNPDGPSLSITIDTSNYSVSITTLIDDFGTITGNISANGVTDDTKPEIIGQGKPGATIKVYDGSTLLGETTVKANGNWSFTPSDALKDGTHSITVTMTDKAGNLTGPTAAFDFTVDTIAPAMPVIDSAIDDVGSKQSSLASGSITDDSTPTLKGSAEKGSVVTVYDGNVMLGTVIADSSTGAWNFTPATPISEGEHKFHVTATDAAGNTSKPSADFIIITDYTRPDSSKLSITGVDDQVGVYTGNVKPGETTDDTQPTISGTGTAGDTIIVYVKDSTGNHEIGRTTVNSEGKWTLRPASPLVKGTNEFTAVEVDPVGNSTDPSASYTVNIDFSKPQPPVIETVEDNVGTITAPLQKGDVTDDNTPTLKGTAVPNGIVTIYNNDVKIGTARVDKDGNWSFTPESALADGKYNITADATNTVGQTSEKTGIFDFTVDTTPPGAVENLLISDNVGAYQGALKDSDTTDDNTPTFSGKAEAGGIVSVYSDGNLLGTAKVAADGSWSFTPSTPLPDGSYKFTTTVTDKAGNTGAATPVVNITINTESVTVSLDTLVDNVGDIVGKVTPNGVTDDTRPEITGTGKAGSIIKVYDGATLLGSTTVNADKSWSFTPTTDLGQGKHSITATATDLSGNTSDPTSAFEFTVDTVAPAQPTIESAKDDVGSIQNDLLNGAATDDPTPTLTGKAEKGSIVKVYDGDALLGSVVADATTGQWTFTPTSPLQEGVHKFHVTSTDAAGNVSLPSSDFVLIMDFTGPDSSKLSITGVDDQVGAMTGNVKDGEFTDDTRPTIQGTGTSGDKVYVYVSHDSGANVLIGTAIVKDNGTWSLRPEDALKEGSNKFTAYERDPVGNEAGPSNAYTITVDGTPVVVPTLDKVIDDVGIVTGNLKSGDVTDDTKPVFEGTASAGCTIRIYDGATLLGSTMTDASGKWTFEPSTALKDGTHNITFTATSPIGQVSDPSSVFVLEVDTKVPSPVESLLITDNVGGYQGPLSNGDTTDDSTPTFSGKAEAGSVVTIYNNGVAIGSAAVSEGGTWSFTPSTDLPDGNYKFTTTVTDKAGNIGDPTAVVNITIDTSTLSADISKLIDDTGTVTGDIQANGITDDLRPEIVGTSSKPGSIITVYIDGVNQGTATVKADGSWSFTPTTDLGQGDHKVTITAKDAAGNVTPMSPEFAFTIDSIPPSVPTIEKAVDNVGTITGDLKTGDSTDDNTPTLYGNAEKGSIITIYDENDKPLGSVVVNDQGKWVYELPVQADGRHDYYVIASDAAGNKSNPTSDFTLTIDTQGPMGGELKIDKIIDNVGIITGDLASGGKTDDSRPELKGVGHEIGNTIIIYAEDELGVKRQVGSTTVGANNVWSHELILSSALADGTYKFTVVEVDAVGNATAPSNEFIVTVDTSVSDAKITITGISEDSGSVNSDFITNDNTLLINGTLDKTLLADEWVEITLDGGNTWTRAASVTGTNWTVDLQGTVLPDGNYTIQARVVDDVGNIGNKASHDMTVVTVGRDMEGLNTTMKLSTDTSNGLVSGQLFSQSATLTNDDMVTRDRNVTLSGTLSAALKSGEYLQISLDNGSTWHNVAMAGNTWSYELPEVSANTTYNIKLQAIDNVGNVGINTGFTNDYKVTIDLTIPDSIREAPDVAEVVNSKDSFTFDSSRYGAVEAGAIVSLISDVNSNGTYQEGLDQVLGFAKANADGTWSLNTTLPAGAHNLAFMVWDNAGNHSSLSKTTSVGVTDGAGSLLVEQSWGGTVNPGLGLNSAAVTISQNGSWSFFQAAAGTSGATTANAGRVYTATTRENYESTYLAQPSNVTDASYERYINSAVFADINRDGYSDVMSQVSSYGNGGLTAYWMQNADGSYTARSVNQGSLNHLGGLVAYDRHGDGYLDFVLADSEADSISFLKNEGGALSYEYVAGFYNGHPGGALPINLSVMHEVGAVDIDNNGTIDITAHINYNGAGVGVGNLSRGLGILYNQTTGTSKTNFGSVGYYANVFRDDGHQDAGNLSISMTYADYNGDGWLDLFLSRGSKNSVNSNENRIYLNDGTGKLKTADAQALWFGDSIDGGTSLAVDWNHDGKIDIIEVPRSGVNGSPMLYTNNGTGTWGANSVSLTGTKTFSNLTGAVALDYDWDGSMDLVLYRGGSLSNVVSSASAAPTLLVKNTNIAADGSSLQVRIVDGFGINTFYSNTVKLYNSAGELVATQLINPQASGSSNSMGLVSFFGLDPNEVYSVQLLRITNGVENHVGATSSIGGYTNGTVNATWGGLTTNKSHDSYVLTAENTDAVNDTVGAGGIIGTGYNDTFFSSAGNDTYSGSGGWDLIVSGKAVWSETGGLDIVDYRHATSAVTANLRTGAATGHGTDTLVSIEGLVGTAYGDTFTDNAANNHFEGGGGDDTFYLTNGGNDRLVYRVHAGKEGDGTGGTGKDTIYSFKVGNLLTDKNADLIDLSDLLNYSGPLSCFVDGGKMTLDYASLGILDYLKVEQVGSDTVISIDRDGKGGAYGFQQLITLKGVNIDLETLLANNQIEVGDDSLTTKSSTTKSLLSITQMFTEGHDIMFGTGQEDILLGGLGDDTFIGMGKGDQVKGGDGNDIIKVISTDFSSISGDAGIDTLVLDTKGDLFDLSALKDKLSSVEIFDMGHGSNTLNVSLEDVLRLGSEELAINGGNKAIVVNGDAGSTLQLNSADGQWTMSQSNYQYQGNTYNVWTMGTSGVEVLVENTVNPVIL</sequence>
<feature type="domain" description="Bacterial Ig-like" evidence="3">
    <location>
        <begin position="1136"/>
        <end position="1227"/>
    </location>
</feature>
<evidence type="ECO:0000256" key="1">
    <source>
        <dbReference type="ARBA" id="ARBA00022729"/>
    </source>
</evidence>
<dbReference type="InterPro" id="IPR044016">
    <property type="entry name" value="Big_13"/>
</dbReference>
<feature type="domain" description="Bacterial Ig-like" evidence="3">
    <location>
        <begin position="2824"/>
        <end position="2915"/>
    </location>
</feature>
<dbReference type="RefSeq" id="WP_230607891.1">
    <property type="nucleotide sequence ID" value="NZ_JAJNAG010000003.1"/>
</dbReference>
<dbReference type="NCBIfam" id="TIGR03661">
    <property type="entry name" value="T1SS_VCA0849"/>
    <property type="match status" value="1"/>
</dbReference>
<feature type="domain" description="Bacterial Ig-like" evidence="3">
    <location>
        <begin position="612"/>
        <end position="702"/>
    </location>
</feature>
<reference evidence="4" key="1">
    <citation type="submission" date="2021-11" db="EMBL/GenBank/DDBJ databases">
        <title>Jinshanibacter sp. isolated from one year old Eriocheir sinensis.</title>
        <authorList>
            <person name="Li J.-Y."/>
            <person name="He W."/>
            <person name="Gao T.-H."/>
        </authorList>
    </citation>
    <scope>NUCLEOTIDE SEQUENCE</scope>
    <source>
        <strain evidence="4">LJY008</strain>
    </source>
</reference>
<name>A0A9X1MVD7_9GAMM</name>
<feature type="domain" description="Bacterial Ig-like" evidence="3">
    <location>
        <begin position="2070"/>
        <end position="2161"/>
    </location>
</feature>
<feature type="domain" description="Bacterial Ig-like" evidence="3">
    <location>
        <begin position="2717"/>
        <end position="2811"/>
    </location>
</feature>
<feature type="region of interest" description="Disordered" evidence="2">
    <location>
        <begin position="708"/>
        <end position="746"/>
    </location>
</feature>
<keyword evidence="1" id="KW-0732">Signal</keyword>
<dbReference type="InterPro" id="IPR028994">
    <property type="entry name" value="Integrin_alpha_N"/>
</dbReference>
<feature type="compositionally biased region" description="Polar residues" evidence="2">
    <location>
        <begin position="616"/>
        <end position="626"/>
    </location>
</feature>
<feature type="region of interest" description="Disordered" evidence="2">
    <location>
        <begin position="1035"/>
        <end position="1055"/>
    </location>
</feature>
<dbReference type="NCBIfam" id="NF033510">
    <property type="entry name" value="Ca_tandemer"/>
    <property type="match status" value="24"/>
</dbReference>
<feature type="domain" description="Bacterial Ig-like" evidence="3">
    <location>
        <begin position="820"/>
        <end position="910"/>
    </location>
</feature>
<feature type="domain" description="Bacterial Ig-like" evidence="3">
    <location>
        <begin position="1027"/>
        <end position="1118"/>
    </location>
</feature>
<feature type="region of interest" description="Disordered" evidence="2">
    <location>
        <begin position="812"/>
        <end position="850"/>
    </location>
</feature>
<feature type="domain" description="Bacterial Ig-like" evidence="3">
    <location>
        <begin position="294"/>
        <end position="384"/>
    </location>
</feature>
<feature type="domain" description="Bacterial Ig-like" evidence="3">
    <location>
        <begin position="2300"/>
        <end position="2385"/>
    </location>
</feature>
<feature type="domain" description="Bacterial Ig-like" evidence="3">
    <location>
        <begin position="194"/>
        <end position="281"/>
    </location>
</feature>
<feature type="domain" description="Bacterial Ig-like" evidence="3">
    <location>
        <begin position="1769"/>
        <end position="1858"/>
    </location>
</feature>
<dbReference type="InterPro" id="IPR013783">
    <property type="entry name" value="Ig-like_fold"/>
</dbReference>
<feature type="domain" description="Bacterial Ig-like" evidence="3">
    <location>
        <begin position="1561"/>
        <end position="1640"/>
    </location>
</feature>
<feature type="domain" description="Bacterial Ig-like" evidence="3">
    <location>
        <begin position="716"/>
        <end position="806"/>
    </location>
</feature>
<feature type="region of interest" description="Disordered" evidence="2">
    <location>
        <begin position="604"/>
        <end position="642"/>
    </location>
</feature>
<proteinExistence type="predicted"/>
<comment type="caution">
    <text evidence="4">The sequence shown here is derived from an EMBL/GenBank/DDBJ whole genome shotgun (WGS) entry which is preliminary data.</text>
</comment>
<dbReference type="InterPro" id="IPR019960">
    <property type="entry name" value="T1SS_VCA0849"/>
</dbReference>
<keyword evidence="5" id="KW-1185">Reference proteome</keyword>
<dbReference type="EMBL" id="JAJNAG010000003">
    <property type="protein sequence ID" value="MCD1124875.1"/>
    <property type="molecule type" value="Genomic_DNA"/>
</dbReference>
<dbReference type="InterPro" id="IPR011049">
    <property type="entry name" value="Serralysin-like_metalloprot_C"/>
</dbReference>
<feature type="domain" description="Bacterial Ig-like" evidence="3">
    <location>
        <begin position="1346"/>
        <end position="1436"/>
    </location>
</feature>
<feature type="domain" description="Bacterial Ig-like" evidence="3">
    <location>
        <begin position="2503"/>
        <end position="2592"/>
    </location>
</feature>
<feature type="domain" description="Bacterial Ig-like" evidence="3">
    <location>
        <begin position="1878"/>
        <end position="1962"/>
    </location>
</feature>
<protein>
    <submittedName>
        <fullName evidence="4">Ig-like domain-containing protein</fullName>
    </submittedName>
</protein>
<dbReference type="Gene3D" id="3.30.420.430">
    <property type="match status" value="12"/>
</dbReference>
<feature type="domain" description="Bacterial Ig-like" evidence="3">
    <location>
        <begin position="924"/>
        <end position="1014"/>
    </location>
</feature>
<evidence type="ECO:0000256" key="2">
    <source>
        <dbReference type="SAM" id="MobiDB-lite"/>
    </source>
</evidence>